<keyword evidence="1" id="KW-0472">Membrane</keyword>
<dbReference type="EMBL" id="JBGMEH010000006">
    <property type="protein sequence ID" value="MFO3716100.1"/>
    <property type="molecule type" value="Genomic_DNA"/>
</dbReference>
<comment type="caution">
    <text evidence="2">The sequence shown here is derived from an EMBL/GenBank/DDBJ whole genome shotgun (WGS) entry which is preliminary data.</text>
</comment>
<evidence type="ECO:0000313" key="3">
    <source>
        <dbReference type="Proteomes" id="UP001638015"/>
    </source>
</evidence>
<dbReference type="RefSeq" id="WP_410032834.1">
    <property type="nucleotide sequence ID" value="NZ_JBGMEH010000006.1"/>
</dbReference>
<keyword evidence="3" id="KW-1185">Reference proteome</keyword>
<name>A0ABW9MWB5_9FIRM</name>
<evidence type="ECO:0000256" key="1">
    <source>
        <dbReference type="SAM" id="Phobius"/>
    </source>
</evidence>
<feature type="transmembrane region" description="Helical" evidence="1">
    <location>
        <begin position="27"/>
        <end position="45"/>
    </location>
</feature>
<keyword evidence="1" id="KW-1133">Transmembrane helix</keyword>
<sequence length="54" mass="6175">MSKPNILQTFNLAGVSILLMTQLELKYLFITIGYAILLYVISGFISDKIKDYFL</sequence>
<accession>A0ABW9MWB5</accession>
<dbReference type="Proteomes" id="UP001638015">
    <property type="component" value="Unassembled WGS sequence"/>
</dbReference>
<reference evidence="2 3" key="1">
    <citation type="journal article" date="2025" name="Anaerobe">
        <title>Description of Anaerococcus kampingiae sp. nov., Anaerococcus groningensis sp. nov., Anaerococcus martiniensis sp. nov., and Anaerococcus cruorum sp. nov., isolated from human clinical specimens.</title>
        <authorList>
            <person name="Boiten K.E."/>
            <person name="Meijer J."/>
            <person name="van Wezel E.M."/>
            <person name="Veloo A.C.M."/>
        </authorList>
    </citation>
    <scope>NUCLEOTIDE SEQUENCE [LARGE SCALE GENOMIC DNA]</scope>
    <source>
        <strain evidence="2 3">ENR1039</strain>
    </source>
</reference>
<gene>
    <name evidence="2" type="ORF">ACCQ40_04775</name>
</gene>
<protein>
    <submittedName>
        <fullName evidence="2">Uncharacterized protein</fullName>
    </submittedName>
</protein>
<evidence type="ECO:0000313" key="2">
    <source>
        <dbReference type="EMBL" id="MFO3716100.1"/>
    </source>
</evidence>
<keyword evidence="1" id="KW-0812">Transmembrane</keyword>
<organism evidence="2 3">
    <name type="scientific">Anaerococcus cruorum</name>
    <dbReference type="NCBI Taxonomy" id="3115617"/>
    <lineage>
        <taxon>Bacteria</taxon>
        <taxon>Bacillati</taxon>
        <taxon>Bacillota</taxon>
        <taxon>Tissierellia</taxon>
        <taxon>Tissierellales</taxon>
        <taxon>Peptoniphilaceae</taxon>
        <taxon>Anaerococcus</taxon>
    </lineage>
</organism>
<proteinExistence type="predicted"/>